<dbReference type="InterPro" id="IPR006311">
    <property type="entry name" value="TAT_signal"/>
</dbReference>
<dbReference type="Gene3D" id="3.40.190.10">
    <property type="entry name" value="Periplasmic binding protein-like II"/>
    <property type="match status" value="1"/>
</dbReference>
<organism evidence="5 6">
    <name type="scientific">Brachybacterium rhamnosum</name>
    <dbReference type="NCBI Taxonomy" id="173361"/>
    <lineage>
        <taxon>Bacteria</taxon>
        <taxon>Bacillati</taxon>
        <taxon>Actinomycetota</taxon>
        <taxon>Actinomycetes</taxon>
        <taxon>Micrococcales</taxon>
        <taxon>Dermabacteraceae</taxon>
        <taxon>Brachybacterium</taxon>
    </lineage>
</organism>
<evidence type="ECO:0000313" key="6">
    <source>
        <dbReference type="Proteomes" id="UP001597280"/>
    </source>
</evidence>
<keyword evidence="2" id="KW-0813">Transport</keyword>
<feature type="compositionally biased region" description="Gly residues" evidence="4">
    <location>
        <begin position="188"/>
        <end position="201"/>
    </location>
</feature>
<dbReference type="PANTHER" id="PTHR30061:SF50">
    <property type="entry name" value="MALTOSE_MALTODEXTRIN-BINDING PERIPLASMIC PROTEIN"/>
    <property type="match status" value="1"/>
</dbReference>
<dbReference type="PANTHER" id="PTHR30061">
    <property type="entry name" value="MALTOSE-BINDING PERIPLASMIC PROTEIN"/>
    <property type="match status" value="1"/>
</dbReference>
<dbReference type="PROSITE" id="PS51318">
    <property type="entry name" value="TAT"/>
    <property type="match status" value="1"/>
</dbReference>
<evidence type="ECO:0000256" key="1">
    <source>
        <dbReference type="ARBA" id="ARBA00008520"/>
    </source>
</evidence>
<feature type="compositionally biased region" description="Basic and acidic residues" evidence="4">
    <location>
        <begin position="173"/>
        <end position="184"/>
    </location>
</feature>
<gene>
    <name evidence="5" type="ORF">ACFSDA_01000</name>
</gene>
<dbReference type="Proteomes" id="UP001597280">
    <property type="component" value="Unassembled WGS sequence"/>
</dbReference>
<keyword evidence="3" id="KW-0732">Signal</keyword>
<protein>
    <submittedName>
        <fullName evidence="5">Extracellular solute-binding protein</fullName>
    </submittedName>
</protein>
<keyword evidence="6" id="KW-1185">Reference proteome</keyword>
<dbReference type="SUPFAM" id="SSF53850">
    <property type="entry name" value="Periplasmic binding protein-like II"/>
    <property type="match status" value="1"/>
</dbReference>
<evidence type="ECO:0000256" key="4">
    <source>
        <dbReference type="SAM" id="MobiDB-lite"/>
    </source>
</evidence>
<dbReference type="RefSeq" id="WP_343903350.1">
    <property type="nucleotide sequence ID" value="NZ_BAAAIS010000001.1"/>
</dbReference>
<evidence type="ECO:0000256" key="2">
    <source>
        <dbReference type="ARBA" id="ARBA00022448"/>
    </source>
</evidence>
<accession>A0ABW4PSC7</accession>
<name>A0ABW4PSC7_9MICO</name>
<sequence length="437" mass="45094">MLTRRQLLHTAAAATGVAGAGVLSACSKPEESAELADGDALRMRVWDDAAASAYRTALAAFTEDTGLEVEVEVLAWDEYWKQVPLDAAAGSLPDVLWMNTANLAQLVDAESLVDVGAVVGKDVSSWETAATDQYRRADTLWGVPQLYDRSVLIANRDLLDPTGADPAELEADPGAKSDSLRDAARAVAGGGASDDGGGSGRIGFSAQPDRSGVLGPFLAGAGGTWQDEDEAFDFASDEGVAVVQYLADMAADGLAPAGAETTTDTAFCRDLFTQGRLALLQTGTYDLAAVSDGVQGTFGWTVHEVVAGTDGARPLVHTVAAVGAATKDDDRTAAIAKLLRFLGGADAQRPLVEARLGVPAHRDLRSAWSDAWAELKVDVSEIAELPDAIATPEVGVRSADGTGAALEIIATIFTGEATAAEALPKAQKAATEAVGQG</sequence>
<dbReference type="InterPro" id="IPR006059">
    <property type="entry name" value="SBP"/>
</dbReference>
<reference evidence="6" key="1">
    <citation type="journal article" date="2019" name="Int. J. Syst. Evol. Microbiol.">
        <title>The Global Catalogue of Microorganisms (GCM) 10K type strain sequencing project: providing services to taxonomists for standard genome sequencing and annotation.</title>
        <authorList>
            <consortium name="The Broad Institute Genomics Platform"/>
            <consortium name="The Broad Institute Genome Sequencing Center for Infectious Disease"/>
            <person name="Wu L."/>
            <person name="Ma J."/>
        </authorList>
    </citation>
    <scope>NUCLEOTIDE SEQUENCE [LARGE SCALE GENOMIC DNA]</scope>
    <source>
        <strain evidence="6">JCM 11650</strain>
    </source>
</reference>
<evidence type="ECO:0000313" key="5">
    <source>
        <dbReference type="EMBL" id="MFD1833638.1"/>
    </source>
</evidence>
<dbReference type="EMBL" id="JBHUFL010000001">
    <property type="protein sequence ID" value="MFD1833638.1"/>
    <property type="molecule type" value="Genomic_DNA"/>
</dbReference>
<proteinExistence type="inferred from homology"/>
<feature type="region of interest" description="Disordered" evidence="4">
    <location>
        <begin position="164"/>
        <end position="205"/>
    </location>
</feature>
<dbReference type="Pfam" id="PF13416">
    <property type="entry name" value="SBP_bac_8"/>
    <property type="match status" value="1"/>
</dbReference>
<comment type="similarity">
    <text evidence="1">Belongs to the bacterial solute-binding protein 1 family.</text>
</comment>
<comment type="caution">
    <text evidence="5">The sequence shown here is derived from an EMBL/GenBank/DDBJ whole genome shotgun (WGS) entry which is preliminary data.</text>
</comment>
<dbReference type="PROSITE" id="PS51257">
    <property type="entry name" value="PROKAR_LIPOPROTEIN"/>
    <property type="match status" value="1"/>
</dbReference>
<evidence type="ECO:0000256" key="3">
    <source>
        <dbReference type="ARBA" id="ARBA00022729"/>
    </source>
</evidence>